<dbReference type="Proteomes" id="UP001497522">
    <property type="component" value="Chromosome 2"/>
</dbReference>
<name>A0ABP1B818_9BRYO</name>
<evidence type="ECO:0000313" key="3">
    <source>
        <dbReference type="EMBL" id="CAK9871309.1"/>
    </source>
</evidence>
<feature type="compositionally biased region" description="Basic and acidic residues" evidence="1">
    <location>
        <begin position="93"/>
        <end position="110"/>
    </location>
</feature>
<protein>
    <recommendedName>
        <fullName evidence="2">DUF7798 domain-containing protein</fullName>
    </recommendedName>
</protein>
<feature type="compositionally biased region" description="Gly residues" evidence="1">
    <location>
        <begin position="31"/>
        <end position="40"/>
    </location>
</feature>
<organism evidence="3 4">
    <name type="scientific">Sphagnum jensenii</name>
    <dbReference type="NCBI Taxonomy" id="128206"/>
    <lineage>
        <taxon>Eukaryota</taxon>
        <taxon>Viridiplantae</taxon>
        <taxon>Streptophyta</taxon>
        <taxon>Embryophyta</taxon>
        <taxon>Bryophyta</taxon>
        <taxon>Sphagnophytina</taxon>
        <taxon>Sphagnopsida</taxon>
        <taxon>Sphagnales</taxon>
        <taxon>Sphagnaceae</taxon>
        <taxon>Sphagnum</taxon>
    </lineage>
</organism>
<dbReference type="EMBL" id="OZ023703">
    <property type="protein sequence ID" value="CAK9871309.1"/>
    <property type="molecule type" value="Genomic_DNA"/>
</dbReference>
<dbReference type="PANTHER" id="PTHR36011:SF1">
    <property type="entry name" value="BAT2 DOMAIN PROTEIN"/>
    <property type="match status" value="1"/>
</dbReference>
<feature type="domain" description="DUF7798" evidence="2">
    <location>
        <begin position="247"/>
        <end position="522"/>
    </location>
</feature>
<evidence type="ECO:0000313" key="4">
    <source>
        <dbReference type="Proteomes" id="UP001497522"/>
    </source>
</evidence>
<proteinExistence type="predicted"/>
<reference evidence="3 4" key="1">
    <citation type="submission" date="2024-03" db="EMBL/GenBank/DDBJ databases">
        <authorList>
            <consortium name="ELIXIR-Norway"/>
            <consortium name="Elixir Norway"/>
        </authorList>
    </citation>
    <scope>NUCLEOTIDE SEQUENCE [LARGE SCALE GENOMIC DNA]</scope>
</reference>
<keyword evidence="4" id="KW-1185">Reference proteome</keyword>
<feature type="region of interest" description="Disordered" evidence="1">
    <location>
        <begin position="1"/>
        <end position="40"/>
    </location>
</feature>
<evidence type="ECO:0000256" key="1">
    <source>
        <dbReference type="SAM" id="MobiDB-lite"/>
    </source>
</evidence>
<dbReference type="PANTHER" id="PTHR36011">
    <property type="entry name" value="BAT2 DOMAIN PROTEIN"/>
    <property type="match status" value="1"/>
</dbReference>
<dbReference type="InterPro" id="IPR056700">
    <property type="entry name" value="DUF7798"/>
</dbReference>
<evidence type="ECO:0000259" key="2">
    <source>
        <dbReference type="Pfam" id="PF25074"/>
    </source>
</evidence>
<accession>A0ABP1B818</accession>
<sequence>MEMEEGPDDGGAGVSVSPPPPQLTIESKTEQGGGGSGWGVWGGWRTSAFSVLSELQKAATEAADEISKNAVAAANVAAKGVSDLQSSVVDAVHTDAGHDDGPKEEVKEEVTDTSEGISQEESLRRAALEKLEGASEDSFLGQGLKVLDDSVENLTTGAWQALGNAWKGSINLVHKLESTTLHQGGTLAPSLIQSSRELTAKGIRVLEKVGRETLDMLAAETGFELEKDEVHSEIEVAGEGESFTEDVTFDRCFYVYGGPEHLEELEALSNHYTLLCNRARGKLSGEQRAEFEALLKQLQQLFTFSGESDASSPDAGKGKKVAQATNTGSEIKALRDSSVSKAAEMATGFSVALGGLAMTEVVQKTTDRLNAIKAEGVHRLSELCALCIAHLLQLGKSVLTTTTEESEKTEEGLDWPTDCIGKAHIIRAQTQALTGDIEVISESYITGIGDVIAAFQAAIKSEELTVKDGEEEDVKQGLLQEGSIEDTAQAVNSDLEEVASIAIEKVRDGLKFLLFVVLSTSLKT</sequence>
<feature type="region of interest" description="Disordered" evidence="1">
    <location>
        <begin position="93"/>
        <end position="122"/>
    </location>
</feature>
<gene>
    <name evidence="3" type="ORF">CSSPJE1EN2_LOCUS13977</name>
</gene>
<dbReference type="Pfam" id="PF25074">
    <property type="entry name" value="DUF7798"/>
    <property type="match status" value="1"/>
</dbReference>